<dbReference type="InterPro" id="IPR012924">
    <property type="entry name" value="TfuA_core"/>
</dbReference>
<dbReference type="OrthoDB" id="118811at2"/>
<protein>
    <submittedName>
        <fullName evidence="2">TfuA-like protein</fullName>
    </submittedName>
</protein>
<feature type="domain" description="TfuA-like core" evidence="1">
    <location>
        <begin position="50"/>
        <end position="160"/>
    </location>
</feature>
<gene>
    <name evidence="2" type="ORF">NCTC13316_03119</name>
</gene>
<accession>A0A378KAA0</accession>
<keyword evidence="3" id="KW-1185">Reference proteome</keyword>
<dbReference type="EMBL" id="UGOD01000002">
    <property type="protein sequence ID" value="STX81250.1"/>
    <property type="molecule type" value="Genomic_DNA"/>
</dbReference>
<evidence type="ECO:0000259" key="1">
    <source>
        <dbReference type="Pfam" id="PF07812"/>
    </source>
</evidence>
<dbReference type="RefSeq" id="WP_115332660.1">
    <property type="nucleotide sequence ID" value="NZ_CAAAHP010000013.1"/>
</dbReference>
<proteinExistence type="predicted"/>
<dbReference type="AlphaFoldDB" id="A0A378KAA0"/>
<reference evidence="2 3" key="1">
    <citation type="submission" date="2018-06" db="EMBL/GenBank/DDBJ databases">
        <authorList>
            <consortium name="Pathogen Informatics"/>
            <person name="Doyle S."/>
        </authorList>
    </citation>
    <scope>NUCLEOTIDE SEQUENCE [LARGE SCALE GENOMIC DNA]</scope>
    <source>
        <strain evidence="2 3">NCTC13316</strain>
    </source>
</reference>
<evidence type="ECO:0000313" key="3">
    <source>
        <dbReference type="Proteomes" id="UP000254794"/>
    </source>
</evidence>
<name>A0A378KAA0_9GAMM</name>
<sequence>MNETAVFLETSLSHQEAIKLLPNADYLPSVKKGDVLKAIQKGYKRLVIIDGNFSWAPSVWHKEILIALDYGIEVFGAASMGAIRSAELDVFGMRGFGRIYEMYKNEEIDGDDEVAIVYSKYNNSQTIPMVNIRATLEQVSIDNKEESLRLVQSIFYGERTWDKISKVLSYDLYHLIKINYIDLKKEDAKLLLLYLNEHQTYDKDLNTCRQKRNFTLFEKKLIESTLSPVLFKFELEGKEGFADPRRAKNLIKLLSIPKTKINLLYYQSLLVMIDQQSYDIPEKEIIYQIELFREEHNLLRGAEFISWVRGKYLYYSNLMEVFKDYVKCNKYLVSSYDYNNYFN</sequence>
<organism evidence="2 3">
    <name type="scientific">Legionella busanensis</name>
    <dbReference type="NCBI Taxonomy" id="190655"/>
    <lineage>
        <taxon>Bacteria</taxon>
        <taxon>Pseudomonadati</taxon>
        <taxon>Pseudomonadota</taxon>
        <taxon>Gammaproteobacteria</taxon>
        <taxon>Legionellales</taxon>
        <taxon>Legionellaceae</taxon>
        <taxon>Legionella</taxon>
    </lineage>
</organism>
<evidence type="ECO:0000313" key="2">
    <source>
        <dbReference type="EMBL" id="STX81250.1"/>
    </source>
</evidence>
<dbReference type="Proteomes" id="UP000254794">
    <property type="component" value="Unassembled WGS sequence"/>
</dbReference>
<dbReference type="Pfam" id="PF07812">
    <property type="entry name" value="TfuA"/>
    <property type="match status" value="1"/>
</dbReference>